<protein>
    <recommendedName>
        <fullName evidence="3">Peptidyl-prolyl cis-trans isomerase</fullName>
    </recommendedName>
</protein>
<comment type="caution">
    <text evidence="1">The sequence shown here is derived from an EMBL/GenBank/DDBJ whole genome shotgun (WGS) entry which is preliminary data.</text>
</comment>
<accession>A0A354M330</accession>
<dbReference type="Proteomes" id="UP000262954">
    <property type="component" value="Unassembled WGS sequence"/>
</dbReference>
<evidence type="ECO:0008006" key="3">
    <source>
        <dbReference type="Google" id="ProtNLM"/>
    </source>
</evidence>
<organism evidence="1 2">
    <name type="scientific">Coprobacter fastidiosus</name>
    <dbReference type="NCBI Taxonomy" id="1099853"/>
    <lineage>
        <taxon>Bacteria</taxon>
        <taxon>Pseudomonadati</taxon>
        <taxon>Bacteroidota</taxon>
        <taxon>Bacteroidia</taxon>
        <taxon>Bacteroidales</taxon>
        <taxon>Barnesiellaceae</taxon>
        <taxon>Coprobacter</taxon>
    </lineage>
</organism>
<dbReference type="EMBL" id="DNWC01000100">
    <property type="protein sequence ID" value="HBJ08919.1"/>
    <property type="molecule type" value="Genomic_DNA"/>
</dbReference>
<sequence length="287" mass="34522">MWHKIALSLWSVAVMLLFFSCKENFSEKNREEAVLVRIGDKALTRGDLEREIPDRLKSKDSALFADNYIKQWVDDQLLYDVASRNIPDKENIDRMVERYRQELVIFEYQKHLLNEKLDKEISEEAMNVYYEKNRDKFKLHSAIIKGLFLKVPENSPQITRLKKWYKSNTPEAVENIEKYGLHNAVIYEYFYDKWVSFDEVMDNIPYSVEREADFLRTHKNIELNHKGYWYFLNISDYQLKGEQMPFDFAKAQIKEILMNQKKMNFLKGVKDELYQDALKEKEIEYFN</sequence>
<reference evidence="1 2" key="1">
    <citation type="journal article" date="2018" name="Nat. Biotechnol.">
        <title>A standardized bacterial taxonomy based on genome phylogeny substantially revises the tree of life.</title>
        <authorList>
            <person name="Parks D.H."/>
            <person name="Chuvochina M."/>
            <person name="Waite D.W."/>
            <person name="Rinke C."/>
            <person name="Skarshewski A."/>
            <person name="Chaumeil P.A."/>
            <person name="Hugenholtz P."/>
        </authorList>
    </citation>
    <scope>NUCLEOTIDE SEQUENCE [LARGE SCALE GENOMIC DNA]</scope>
    <source>
        <strain evidence="1">UBA11482</strain>
    </source>
</reference>
<name>A0A354M330_9BACT</name>
<dbReference type="PROSITE" id="PS51257">
    <property type="entry name" value="PROKAR_LIPOPROTEIN"/>
    <property type="match status" value="1"/>
</dbReference>
<gene>
    <name evidence="1" type="ORF">DDY73_07920</name>
</gene>
<dbReference type="AlphaFoldDB" id="A0A354M330"/>
<evidence type="ECO:0000313" key="1">
    <source>
        <dbReference type="EMBL" id="HBJ08919.1"/>
    </source>
</evidence>
<proteinExistence type="predicted"/>
<evidence type="ECO:0000313" key="2">
    <source>
        <dbReference type="Proteomes" id="UP000262954"/>
    </source>
</evidence>